<dbReference type="EMBL" id="VIBQ01000025">
    <property type="protein sequence ID" value="KAB8392292.1"/>
    <property type="molecule type" value="Genomic_DNA"/>
</dbReference>
<feature type="repeat" description="PPR" evidence="3">
    <location>
        <begin position="418"/>
        <end position="452"/>
    </location>
</feature>
<dbReference type="GO" id="GO:0006396">
    <property type="term" value="P:RNA processing"/>
    <property type="evidence" value="ECO:0007669"/>
    <property type="project" value="TreeGrafter"/>
</dbReference>
<dbReference type="Proteomes" id="UP000327013">
    <property type="component" value="Unassembled WGS sequence"/>
</dbReference>
<feature type="repeat" description="PPR" evidence="3">
    <location>
        <begin position="453"/>
        <end position="487"/>
    </location>
</feature>
<feature type="repeat" description="PPR" evidence="3">
    <location>
        <begin position="383"/>
        <end position="417"/>
    </location>
</feature>
<gene>
    <name evidence="4" type="ORF">FH972_024807</name>
</gene>
<dbReference type="Pfam" id="PF13041">
    <property type="entry name" value="PPR_2"/>
    <property type="match status" value="2"/>
</dbReference>
<feature type="repeat" description="PPR" evidence="3">
    <location>
        <begin position="173"/>
        <end position="207"/>
    </location>
</feature>
<dbReference type="GO" id="GO:0007005">
    <property type="term" value="P:mitochondrion organization"/>
    <property type="evidence" value="ECO:0007669"/>
    <property type="project" value="TreeGrafter"/>
</dbReference>
<keyword evidence="5" id="KW-1185">Reference proteome</keyword>
<evidence type="ECO:0008006" key="6">
    <source>
        <dbReference type="Google" id="ProtNLM"/>
    </source>
</evidence>
<feature type="repeat" description="PPR" evidence="3">
    <location>
        <begin position="208"/>
        <end position="242"/>
    </location>
</feature>
<dbReference type="PROSITE" id="PS51375">
    <property type="entry name" value="PPR"/>
    <property type="match status" value="9"/>
</dbReference>
<comment type="similarity">
    <text evidence="1">Belongs to the PPR family. P subfamily.</text>
</comment>
<dbReference type="NCBIfam" id="TIGR00756">
    <property type="entry name" value="PPR"/>
    <property type="match status" value="8"/>
</dbReference>
<keyword evidence="2" id="KW-0677">Repeat</keyword>
<protein>
    <recommendedName>
        <fullName evidence="6">Pentacotripeptide-repeat region of PRORP domain-containing protein</fullName>
    </recommendedName>
</protein>
<proteinExistence type="inferred from homology"/>
<feature type="repeat" description="PPR" evidence="3">
    <location>
        <begin position="313"/>
        <end position="347"/>
    </location>
</feature>
<dbReference type="Gene3D" id="1.25.40.10">
    <property type="entry name" value="Tetratricopeptide repeat domain"/>
    <property type="match status" value="3"/>
</dbReference>
<dbReference type="Pfam" id="PF13812">
    <property type="entry name" value="PPR_3"/>
    <property type="match status" value="2"/>
</dbReference>
<dbReference type="OrthoDB" id="185373at2759"/>
<dbReference type="InterPro" id="IPR002885">
    <property type="entry name" value="PPR_rpt"/>
</dbReference>
<reference evidence="4 5" key="1">
    <citation type="submission" date="2019-06" db="EMBL/GenBank/DDBJ databases">
        <title>A chromosomal-level reference genome of Carpinus fangiana (Coryloideae, Betulaceae).</title>
        <authorList>
            <person name="Yang X."/>
            <person name="Wang Z."/>
            <person name="Zhang L."/>
            <person name="Hao G."/>
            <person name="Liu J."/>
            <person name="Yang Y."/>
        </authorList>
    </citation>
    <scope>NUCLEOTIDE SEQUENCE [LARGE SCALE GENOMIC DNA]</scope>
    <source>
        <strain evidence="4">Cfa_2016G</strain>
        <tissue evidence="4">Leaf</tissue>
    </source>
</reference>
<comment type="caution">
    <text evidence="4">The sequence shown here is derived from an EMBL/GenBank/DDBJ whole genome shotgun (WGS) entry which is preliminary data.</text>
</comment>
<feature type="repeat" description="PPR" evidence="3">
    <location>
        <begin position="348"/>
        <end position="382"/>
    </location>
</feature>
<evidence type="ECO:0000256" key="1">
    <source>
        <dbReference type="ARBA" id="ARBA00007626"/>
    </source>
</evidence>
<dbReference type="GO" id="GO:0005739">
    <property type="term" value="C:mitochondrion"/>
    <property type="evidence" value="ECO:0007669"/>
    <property type="project" value="TreeGrafter"/>
</dbReference>
<evidence type="ECO:0000256" key="3">
    <source>
        <dbReference type="PROSITE-ProRule" id="PRU00708"/>
    </source>
</evidence>
<evidence type="ECO:0000313" key="4">
    <source>
        <dbReference type="EMBL" id="KAB8392292.1"/>
    </source>
</evidence>
<feature type="repeat" description="PPR" evidence="3">
    <location>
        <begin position="138"/>
        <end position="172"/>
    </location>
</feature>
<dbReference type="GO" id="GO:0003729">
    <property type="term" value="F:mRNA binding"/>
    <property type="evidence" value="ECO:0007669"/>
    <property type="project" value="TreeGrafter"/>
</dbReference>
<evidence type="ECO:0000256" key="2">
    <source>
        <dbReference type="ARBA" id="ARBA00022737"/>
    </source>
</evidence>
<feature type="repeat" description="PPR" evidence="3">
    <location>
        <begin position="246"/>
        <end position="280"/>
    </location>
</feature>
<organism evidence="4 5">
    <name type="scientific">Carpinus fangiana</name>
    <dbReference type="NCBI Taxonomy" id="176857"/>
    <lineage>
        <taxon>Eukaryota</taxon>
        <taxon>Viridiplantae</taxon>
        <taxon>Streptophyta</taxon>
        <taxon>Embryophyta</taxon>
        <taxon>Tracheophyta</taxon>
        <taxon>Spermatophyta</taxon>
        <taxon>Magnoliopsida</taxon>
        <taxon>eudicotyledons</taxon>
        <taxon>Gunneridae</taxon>
        <taxon>Pentapetalae</taxon>
        <taxon>rosids</taxon>
        <taxon>fabids</taxon>
        <taxon>Fagales</taxon>
        <taxon>Betulaceae</taxon>
        <taxon>Carpinus</taxon>
    </lineage>
</organism>
<dbReference type="InterPro" id="IPR011990">
    <property type="entry name" value="TPR-like_helical_dom_sf"/>
</dbReference>
<dbReference type="Pfam" id="PF01535">
    <property type="entry name" value="PPR"/>
    <property type="match status" value="2"/>
</dbReference>
<name>A0A5N6KZ45_9ROSI</name>
<dbReference type="PANTHER" id="PTHR47934:SF4">
    <property type="entry name" value="OS08G0191900 PROTEIN"/>
    <property type="match status" value="1"/>
</dbReference>
<sequence>MPQTLFLKPFISSAPLNNWGKSSVNVNSLDANVKIRGRVSVVSMGMLAPRKLLQKRKKTEVFRDAADEADQKNWRRLMTEIEETGSAVSVLRRERDGKQAISRDVVLGTLVRFKQLRKWNLVSEILEWLRTQSWWEFSEMDFLMLITAYGKLGNFNRAERILGLISKKGYAPSVISQTALMEAYGRGGRCNNAEAIFRRMQSSGPEPSALTYQIILKTFVEASKFKEAEEIFETLLNEEKSPLKPDQKMFHMMIYMHKKAGSYDKARKIFALMTQRGVQQSTVTYNSLMSFETNYKEVSKIYDKMQRAGLRPDVVSYALLINAYGKARREEEALAVFEEMLDAGVRPSRKAYNILLDAFAISGMVEQARTVFKSMRRDRFTPDLCSYTTMLSAYVNASDMEGAEKFFRRLKQDGFEPNVVTYGVLIKGYAKINNLEKMMEKYEEMQACGIKANQTVLTTIMDAYGKNMDFGSAVVWYKEMESRGFPPDQKAKNILLSLAKTAEEQEEADQLARNLDQSGNKQRVNRVSRFIDEDYDDDHEDVYDDAEDTINGDHRKSLEDLHTLDSLHL</sequence>
<dbReference type="InterPro" id="IPR051114">
    <property type="entry name" value="Mito_RNA_Proc_CCM1"/>
</dbReference>
<dbReference type="PANTHER" id="PTHR47934">
    <property type="entry name" value="PENTATRICOPEPTIDE REPEAT-CONTAINING PROTEIN PET309, MITOCHONDRIAL"/>
    <property type="match status" value="1"/>
</dbReference>
<dbReference type="SUPFAM" id="SSF81901">
    <property type="entry name" value="HCP-like"/>
    <property type="match status" value="1"/>
</dbReference>
<accession>A0A5N6KZ45</accession>
<dbReference type="AlphaFoldDB" id="A0A5N6KZ45"/>
<evidence type="ECO:0000313" key="5">
    <source>
        <dbReference type="Proteomes" id="UP000327013"/>
    </source>
</evidence>